<dbReference type="EMBL" id="UINC01043039">
    <property type="protein sequence ID" value="SVB46491.1"/>
    <property type="molecule type" value="Genomic_DNA"/>
</dbReference>
<evidence type="ECO:0000256" key="8">
    <source>
        <dbReference type="ARBA" id="ARBA00044876"/>
    </source>
</evidence>
<evidence type="ECO:0000259" key="26">
    <source>
        <dbReference type="PROSITE" id="PS50850"/>
    </source>
</evidence>
<organism evidence="27">
    <name type="scientific">marine metagenome</name>
    <dbReference type="NCBI Taxonomy" id="408172"/>
    <lineage>
        <taxon>unclassified sequences</taxon>
        <taxon>metagenomes</taxon>
        <taxon>ecological metagenomes</taxon>
    </lineage>
</organism>
<dbReference type="Gene3D" id="1.20.1250.20">
    <property type="entry name" value="MFS general substrate transporter like domains"/>
    <property type="match status" value="1"/>
</dbReference>
<dbReference type="AlphaFoldDB" id="A0A382E931"/>
<sequence>MASSDQRNDHENTLANPMAWSIWLLAVIFVAYKFQTQSSYAVLNSSIAESFSLSLAQISIIGSLYSFAYAIMTILVGGLLDRYGLRVTMIGGLTIVVAGGTLFGFANNIPSLALGQILLGVGGAFGFPGLAYAVREWFSIKHFGLVFGVAQLVAAGANTLGQAAVGYLIVEFEWAYIIFIQAAFGFALLVPFILLMREPFNNSTPFSSSQGSLWESLFRDLKILLVQPIFWQVSLISGITFGTLLGIGIVWGIKLLVAKGFDPTTASSINSILWISLGIGALAIHLVSDYLRSFKLSVIIFLVCDIVAISYLVLSDEISISMAYVIFAAIGFFAGVNAVAFTITTRFCDKAISGTAFGLLTSMSFIVAAALTPLPAKIIEWTGTPLELASLIFPLALLLALFLALLKKETY</sequence>
<keyword evidence="3" id="KW-0813">Transport</keyword>
<comment type="catalytic activity">
    <reaction evidence="20">
        <text>L-lysyl-glycine(out) = L-lysyl-glycine(in)</text>
        <dbReference type="Rhea" id="RHEA:79407"/>
        <dbReference type="ChEBI" id="CHEBI:191202"/>
    </reaction>
</comment>
<comment type="catalytic activity">
    <reaction evidence="12">
        <text>L-lysyl-L-alpha-amino acid(out) = L-lysyl-L-alpha-amino acid(in)</text>
        <dbReference type="Rhea" id="RHEA:79387"/>
        <dbReference type="ChEBI" id="CHEBI:229965"/>
    </reaction>
</comment>
<comment type="catalytic activity">
    <reaction evidence="13">
        <text>L-alpha-aminoacyl-L-lysine(out) = L-alpha-aminoacyl-L-lysine(in)</text>
        <dbReference type="Rhea" id="RHEA:79383"/>
        <dbReference type="ChEBI" id="CHEBI:229966"/>
    </reaction>
</comment>
<evidence type="ECO:0000256" key="15">
    <source>
        <dbReference type="ARBA" id="ARBA00044899"/>
    </source>
</evidence>
<comment type="similarity">
    <text evidence="2">Belongs to the major facilitator superfamily.</text>
</comment>
<evidence type="ECO:0000256" key="12">
    <source>
        <dbReference type="ARBA" id="ARBA00044891"/>
    </source>
</evidence>
<keyword evidence="5 25" id="KW-1133">Transmembrane helix</keyword>
<evidence type="ECO:0000256" key="9">
    <source>
        <dbReference type="ARBA" id="ARBA00044878"/>
    </source>
</evidence>
<comment type="catalytic activity">
    <reaction evidence="16">
        <text>L-lysyl-L-lysine(out) = L-lysyl-L-lysine(in)</text>
        <dbReference type="Rhea" id="RHEA:79403"/>
        <dbReference type="ChEBI" id="CHEBI:229956"/>
    </reaction>
</comment>
<dbReference type="GO" id="GO:0005765">
    <property type="term" value="C:lysosomal membrane"/>
    <property type="evidence" value="ECO:0007669"/>
    <property type="project" value="UniProtKB-SubCell"/>
</dbReference>
<dbReference type="GO" id="GO:0022857">
    <property type="term" value="F:transmembrane transporter activity"/>
    <property type="evidence" value="ECO:0007669"/>
    <property type="project" value="InterPro"/>
</dbReference>
<keyword evidence="7" id="KW-0458">Lysosome</keyword>
<evidence type="ECO:0000256" key="6">
    <source>
        <dbReference type="ARBA" id="ARBA00023136"/>
    </source>
</evidence>
<evidence type="ECO:0000256" key="24">
    <source>
        <dbReference type="ARBA" id="ARBA00046376"/>
    </source>
</evidence>
<feature type="domain" description="Major facilitator superfamily (MFS) profile" evidence="26">
    <location>
        <begin position="21"/>
        <end position="408"/>
    </location>
</feature>
<evidence type="ECO:0000313" key="27">
    <source>
        <dbReference type="EMBL" id="SVB46491.1"/>
    </source>
</evidence>
<dbReference type="InterPro" id="IPR036259">
    <property type="entry name" value="MFS_trans_sf"/>
</dbReference>
<dbReference type="PROSITE" id="PS50850">
    <property type="entry name" value="MFS"/>
    <property type="match status" value="1"/>
</dbReference>
<feature type="transmembrane region" description="Helical" evidence="25">
    <location>
        <begin position="320"/>
        <end position="344"/>
    </location>
</feature>
<comment type="catalytic activity">
    <reaction evidence="9">
        <text>L-histidyl-glycine(out) = L-histidyl-glycine(in)</text>
        <dbReference type="Rhea" id="RHEA:79395"/>
        <dbReference type="ChEBI" id="CHEBI:229957"/>
    </reaction>
</comment>
<evidence type="ECO:0000256" key="25">
    <source>
        <dbReference type="SAM" id="Phobius"/>
    </source>
</evidence>
<evidence type="ECO:0000256" key="19">
    <source>
        <dbReference type="ARBA" id="ARBA00044919"/>
    </source>
</evidence>
<dbReference type="InterPro" id="IPR052187">
    <property type="entry name" value="MFSD1"/>
</dbReference>
<reference evidence="27" key="1">
    <citation type="submission" date="2018-05" db="EMBL/GenBank/DDBJ databases">
        <authorList>
            <person name="Lanie J.A."/>
            <person name="Ng W.-L."/>
            <person name="Kazmierczak K.M."/>
            <person name="Andrzejewski T.M."/>
            <person name="Davidsen T.M."/>
            <person name="Wayne K.J."/>
            <person name="Tettelin H."/>
            <person name="Glass J.I."/>
            <person name="Rusch D."/>
            <person name="Podicherti R."/>
            <person name="Tsui H.-C.T."/>
            <person name="Winkler M.E."/>
        </authorList>
    </citation>
    <scope>NUCLEOTIDE SEQUENCE</scope>
</reference>
<gene>
    <name evidence="27" type="ORF">METZ01_LOCUS199345</name>
</gene>
<comment type="catalytic activity">
    <reaction evidence="14">
        <text>L-aspartyl-L-lysine(out) = L-aspartyl-L-lysine(in)</text>
        <dbReference type="Rhea" id="RHEA:79411"/>
        <dbReference type="ChEBI" id="CHEBI:229953"/>
    </reaction>
</comment>
<evidence type="ECO:0000256" key="18">
    <source>
        <dbReference type="ARBA" id="ARBA00044912"/>
    </source>
</evidence>
<comment type="subcellular location">
    <subcellularLocation>
        <location evidence="1">Lysosome membrane</location>
        <topology evidence="1">Multi-pass membrane protein</topology>
    </subcellularLocation>
</comment>
<evidence type="ECO:0000256" key="22">
    <source>
        <dbReference type="ARBA" id="ARBA00045018"/>
    </source>
</evidence>
<feature type="transmembrane region" description="Helical" evidence="25">
    <location>
        <begin position="145"/>
        <end position="168"/>
    </location>
</feature>
<dbReference type="Pfam" id="PF07690">
    <property type="entry name" value="MFS_1"/>
    <property type="match status" value="1"/>
</dbReference>
<feature type="transmembrane region" description="Helical" evidence="25">
    <location>
        <begin position="294"/>
        <end position="314"/>
    </location>
</feature>
<evidence type="ECO:0000256" key="7">
    <source>
        <dbReference type="ARBA" id="ARBA00023228"/>
    </source>
</evidence>
<comment type="catalytic activity">
    <reaction evidence="19">
        <text>L-alanyl-L-lysine(out) = L-alanyl-L-lysine(in)</text>
        <dbReference type="Rhea" id="RHEA:79415"/>
        <dbReference type="ChEBI" id="CHEBI:192470"/>
    </reaction>
</comment>
<comment type="catalytic activity">
    <reaction evidence="11">
        <text>L-alpha-aminoacyl-L-histidine(out) = L-alpha-aminoacyl-L-histidine(in)</text>
        <dbReference type="Rhea" id="RHEA:79375"/>
        <dbReference type="ChEBI" id="CHEBI:229967"/>
    </reaction>
</comment>
<comment type="function">
    <text evidence="23">Lysosomal dipeptide uniporter that selectively exports lysine, arginine or histidine-containing dipeptides with a net positive charge from the lysosome lumen into the cytosol. Could play a role in a specific type of protein O-glycosylation indirectly regulating macrophages migration and tissue invasion. Also essential for liver homeostasis.</text>
</comment>
<evidence type="ECO:0000256" key="3">
    <source>
        <dbReference type="ARBA" id="ARBA00022448"/>
    </source>
</evidence>
<dbReference type="InterPro" id="IPR011701">
    <property type="entry name" value="MFS"/>
</dbReference>
<comment type="subunit">
    <text evidence="24">Homodimer. Interacts with lysosomal protein GLMP (via lumenal domain); the interaction starts while both proteins are still in the endoplasmic reticulum and is required for stabilization of MFSD1 in lysosomes but has no direct effect on its targeting to lysosomes or transporter activity.</text>
</comment>
<feature type="transmembrane region" description="Helical" evidence="25">
    <location>
        <begin position="87"/>
        <end position="106"/>
    </location>
</feature>
<keyword evidence="4 25" id="KW-0812">Transmembrane</keyword>
<evidence type="ECO:0000256" key="20">
    <source>
        <dbReference type="ARBA" id="ARBA00044924"/>
    </source>
</evidence>
<feature type="transmembrane region" description="Helical" evidence="25">
    <location>
        <begin position="12"/>
        <end position="34"/>
    </location>
</feature>
<name>A0A382E931_9ZZZZ</name>
<evidence type="ECO:0000256" key="10">
    <source>
        <dbReference type="ARBA" id="ARBA00044881"/>
    </source>
</evidence>
<evidence type="ECO:0000256" key="17">
    <source>
        <dbReference type="ARBA" id="ARBA00044903"/>
    </source>
</evidence>
<keyword evidence="6 25" id="KW-0472">Membrane</keyword>
<dbReference type="InterPro" id="IPR020846">
    <property type="entry name" value="MFS_dom"/>
</dbReference>
<protein>
    <recommendedName>
        <fullName evidence="21">Lysosomal dipeptide transporter MFSD1</fullName>
    </recommendedName>
    <alternativeName>
        <fullName evidence="22">Major facilitator superfamily domain-containing protein 1</fullName>
    </alternativeName>
</protein>
<comment type="catalytic activity">
    <reaction evidence="10">
        <text>L-alpha-aminoacyl-L-arginine(out) = L-alpha-aminoacyl-L-arginine(in)</text>
        <dbReference type="Rhea" id="RHEA:79367"/>
        <dbReference type="ChEBI" id="CHEBI:229968"/>
    </reaction>
</comment>
<feature type="transmembrane region" description="Helical" evidence="25">
    <location>
        <begin position="356"/>
        <end position="376"/>
    </location>
</feature>
<dbReference type="SUPFAM" id="SSF103473">
    <property type="entry name" value="MFS general substrate transporter"/>
    <property type="match status" value="1"/>
</dbReference>
<evidence type="ECO:0000256" key="13">
    <source>
        <dbReference type="ARBA" id="ARBA00044893"/>
    </source>
</evidence>
<feature type="transmembrane region" description="Helical" evidence="25">
    <location>
        <begin position="388"/>
        <end position="406"/>
    </location>
</feature>
<comment type="catalytic activity">
    <reaction evidence="18">
        <text>L-histidyl-L-alpha-amino acid(out) = L-histidyl-L-alpha-amino acid(in)</text>
        <dbReference type="Rhea" id="RHEA:79379"/>
        <dbReference type="ChEBI" id="CHEBI:229964"/>
    </reaction>
</comment>
<proteinExistence type="inferred from homology"/>
<feature type="transmembrane region" description="Helical" evidence="25">
    <location>
        <begin position="112"/>
        <end position="133"/>
    </location>
</feature>
<comment type="catalytic activity">
    <reaction evidence="17">
        <text>L-arginyl-glycine(out) = L-arginyl-glycine(in)</text>
        <dbReference type="Rhea" id="RHEA:79391"/>
        <dbReference type="ChEBI" id="CHEBI:229955"/>
    </reaction>
</comment>
<evidence type="ECO:0000256" key="11">
    <source>
        <dbReference type="ARBA" id="ARBA00044884"/>
    </source>
</evidence>
<evidence type="ECO:0000256" key="21">
    <source>
        <dbReference type="ARBA" id="ARBA00044985"/>
    </source>
</evidence>
<feature type="transmembrane region" description="Helical" evidence="25">
    <location>
        <begin position="265"/>
        <end position="287"/>
    </location>
</feature>
<dbReference type="PANTHER" id="PTHR23512">
    <property type="entry name" value="MAJOR FACILITATOR SUPERFAMILY DOMAIN-CONTAINING PROTEIN 1"/>
    <property type="match status" value="1"/>
</dbReference>
<evidence type="ECO:0000256" key="4">
    <source>
        <dbReference type="ARBA" id="ARBA00022692"/>
    </source>
</evidence>
<accession>A0A382E931</accession>
<feature type="transmembrane region" description="Helical" evidence="25">
    <location>
        <begin position="229"/>
        <end position="253"/>
    </location>
</feature>
<evidence type="ECO:0000256" key="16">
    <source>
        <dbReference type="ARBA" id="ARBA00044900"/>
    </source>
</evidence>
<evidence type="ECO:0000256" key="23">
    <source>
        <dbReference type="ARBA" id="ARBA00045709"/>
    </source>
</evidence>
<comment type="catalytic activity">
    <reaction evidence="8">
        <text>L-lysyl-L-alanine(out) = L-lysyl-L-alanine(in)</text>
        <dbReference type="Rhea" id="RHEA:79399"/>
        <dbReference type="ChEBI" id="CHEBI:229954"/>
    </reaction>
</comment>
<feature type="transmembrane region" description="Helical" evidence="25">
    <location>
        <begin position="54"/>
        <end position="80"/>
    </location>
</feature>
<comment type="catalytic activity">
    <reaction evidence="15">
        <text>L-arginyl-L-alpha-amino acid(out) = L-arginyl-L-alpha-amino acid(in)</text>
        <dbReference type="Rhea" id="RHEA:79371"/>
        <dbReference type="ChEBI" id="CHEBI:84315"/>
    </reaction>
</comment>
<evidence type="ECO:0000256" key="2">
    <source>
        <dbReference type="ARBA" id="ARBA00008335"/>
    </source>
</evidence>
<feature type="transmembrane region" description="Helical" evidence="25">
    <location>
        <begin position="174"/>
        <end position="195"/>
    </location>
</feature>
<evidence type="ECO:0000256" key="1">
    <source>
        <dbReference type="ARBA" id="ARBA00004155"/>
    </source>
</evidence>
<evidence type="ECO:0000256" key="14">
    <source>
        <dbReference type="ARBA" id="ARBA00044898"/>
    </source>
</evidence>
<dbReference type="PANTHER" id="PTHR23512:SF3">
    <property type="entry name" value="MAJOR FACILITATOR SUPERFAMILY DOMAIN-CONTAINING PROTEIN 1"/>
    <property type="match status" value="1"/>
</dbReference>
<evidence type="ECO:0000256" key="5">
    <source>
        <dbReference type="ARBA" id="ARBA00022989"/>
    </source>
</evidence>